<dbReference type="PANTHER" id="PTHR31157">
    <property type="entry name" value="SCP DOMAIN-CONTAINING PROTEIN"/>
    <property type="match status" value="1"/>
</dbReference>
<dbReference type="SUPFAM" id="SSF55797">
    <property type="entry name" value="PR-1-like"/>
    <property type="match status" value="1"/>
</dbReference>
<dbReference type="CDD" id="cd05379">
    <property type="entry name" value="CAP_bacterial"/>
    <property type="match status" value="1"/>
</dbReference>
<dbReference type="Proteomes" id="UP000253744">
    <property type="component" value="Plasmid pDrdI"/>
</dbReference>
<evidence type="ECO:0000313" key="4">
    <source>
        <dbReference type="Proteomes" id="UP000253744"/>
    </source>
</evidence>
<dbReference type="InterPro" id="IPR035940">
    <property type="entry name" value="CAP_sf"/>
</dbReference>
<reference evidence="3 4" key="1">
    <citation type="submission" date="2018-07" db="EMBL/GenBank/DDBJ databases">
        <title>Complete Genome and Methylome Analysis of Deinococcus wulumuqiensis NEB 479.</title>
        <authorList>
            <person name="Fomenkov A."/>
            <person name="Luyten Y."/>
            <person name="Vincze T."/>
            <person name="Anton B.P."/>
            <person name="Clark T."/>
            <person name="Roberts R.J."/>
            <person name="Morgan R.D."/>
        </authorList>
    </citation>
    <scope>NUCLEOTIDE SEQUENCE [LARGE SCALE GENOMIC DNA]</scope>
    <source>
        <strain evidence="3 4">NEB 479</strain>
        <plasmid evidence="4">Plasmid pdrdi</plasmid>
    </source>
</reference>
<dbReference type="EMBL" id="CP031163">
    <property type="protein sequence ID" value="AXH00684.1"/>
    <property type="molecule type" value="Genomic_DNA"/>
</dbReference>
<dbReference type="PANTHER" id="PTHR31157:SF1">
    <property type="entry name" value="SCP DOMAIN-CONTAINING PROTEIN"/>
    <property type="match status" value="1"/>
</dbReference>
<feature type="region of interest" description="Disordered" evidence="1">
    <location>
        <begin position="124"/>
        <end position="154"/>
    </location>
</feature>
<dbReference type="KEGG" id="dwu:DVJ83_16145"/>
<organism evidence="3 4">
    <name type="scientific">Deinococcus wulumuqiensis</name>
    <dbReference type="NCBI Taxonomy" id="980427"/>
    <lineage>
        <taxon>Bacteria</taxon>
        <taxon>Thermotogati</taxon>
        <taxon>Deinococcota</taxon>
        <taxon>Deinococci</taxon>
        <taxon>Deinococcales</taxon>
        <taxon>Deinococcaceae</taxon>
        <taxon>Deinococcus</taxon>
    </lineage>
</organism>
<dbReference type="RefSeq" id="WP_114673339.1">
    <property type="nucleotide sequence ID" value="NZ_CP031163.1"/>
</dbReference>
<feature type="compositionally biased region" description="Pro residues" evidence="1">
    <location>
        <begin position="127"/>
        <end position="139"/>
    </location>
</feature>
<dbReference type="Pfam" id="PF00188">
    <property type="entry name" value="CAP"/>
    <property type="match status" value="1"/>
</dbReference>
<proteinExistence type="predicted"/>
<dbReference type="Gene3D" id="3.40.33.10">
    <property type="entry name" value="CAP"/>
    <property type="match status" value="1"/>
</dbReference>
<geneLocation type="plasmid" evidence="4">
    <name>pdrdi</name>
</geneLocation>
<accession>A0A345ILW1</accession>
<sequence length="325" mass="33691">MHKIALPLLTFTLLLTGCTDITTPPPTPDPGQVTPVGSFTLSVPASLSVAPGQAVTLTPQVSLGSYSGTVTLDVLAPSLAVTRSGDSFILTPTATGSYAVTVTARGSDGQVKTGVTVVTVTAAQQPQPQPEPQPKPVFLPAPGAAVGSGDGTKEGTVYVSPSAQEAEVLALVNEVRTKGTLQGAPATAGTCVDSSFSPRPALTYNGLFAFAARKHAEYLANAGYGDGHNETQTGSPYFYGANMTARVQRAYSEQAGLSTPFYGSEISTAARNDAQETVKAWLVSPVHCQVLMRADYKQMGSGMATGPLNPSQGFWGTTWVMVFSR</sequence>
<feature type="domain" description="SCP" evidence="2">
    <location>
        <begin position="170"/>
        <end position="322"/>
    </location>
</feature>
<gene>
    <name evidence="3" type="ORF">DVJ83_16145</name>
</gene>
<evidence type="ECO:0000259" key="2">
    <source>
        <dbReference type="Pfam" id="PF00188"/>
    </source>
</evidence>
<name>A0A345ILW1_9DEIO</name>
<protein>
    <submittedName>
        <fullName evidence="3">CAP domain-containing protein</fullName>
    </submittedName>
</protein>
<dbReference type="AlphaFoldDB" id="A0A345ILW1"/>
<evidence type="ECO:0000256" key="1">
    <source>
        <dbReference type="SAM" id="MobiDB-lite"/>
    </source>
</evidence>
<evidence type="ECO:0000313" key="3">
    <source>
        <dbReference type="EMBL" id="AXH00684.1"/>
    </source>
</evidence>
<dbReference type="PROSITE" id="PS51257">
    <property type="entry name" value="PROKAR_LIPOPROTEIN"/>
    <property type="match status" value="1"/>
</dbReference>
<keyword evidence="3" id="KW-0614">Plasmid</keyword>
<dbReference type="InterPro" id="IPR014044">
    <property type="entry name" value="CAP_dom"/>
</dbReference>